<dbReference type="InterPro" id="IPR032675">
    <property type="entry name" value="LRR_dom_sf"/>
</dbReference>
<dbReference type="Proteomes" id="UP000009168">
    <property type="component" value="Unassembled WGS sequence"/>
</dbReference>
<dbReference type="HOGENOM" id="CLU_1471072_0_0_1"/>
<dbReference type="PANTHER" id="PTHR24113">
    <property type="entry name" value="RAN GTPASE-ACTIVATING PROTEIN 1"/>
    <property type="match status" value="1"/>
</dbReference>
<dbReference type="GO" id="GO:0005096">
    <property type="term" value="F:GTPase activator activity"/>
    <property type="evidence" value="ECO:0007669"/>
    <property type="project" value="UniProtKB-KW"/>
</dbReference>
<name>Q22PP9_TETTS</name>
<dbReference type="InterPro" id="IPR001611">
    <property type="entry name" value="Leu-rich_rpt"/>
</dbReference>
<organism evidence="4 5">
    <name type="scientific">Tetrahymena thermophila (strain SB210)</name>
    <dbReference type="NCBI Taxonomy" id="312017"/>
    <lineage>
        <taxon>Eukaryota</taxon>
        <taxon>Sar</taxon>
        <taxon>Alveolata</taxon>
        <taxon>Ciliophora</taxon>
        <taxon>Intramacronucleata</taxon>
        <taxon>Oligohymenophorea</taxon>
        <taxon>Hymenostomatida</taxon>
        <taxon>Tetrahymenina</taxon>
        <taxon>Tetrahymenidae</taxon>
        <taxon>Tetrahymena</taxon>
    </lineage>
</organism>
<keyword evidence="2" id="KW-0433">Leucine-rich repeat</keyword>
<keyword evidence="3" id="KW-0677">Repeat</keyword>
<evidence type="ECO:0000313" key="5">
    <source>
        <dbReference type="Proteomes" id="UP000009168"/>
    </source>
</evidence>
<dbReference type="GO" id="GO:0005634">
    <property type="term" value="C:nucleus"/>
    <property type="evidence" value="ECO:0007669"/>
    <property type="project" value="TreeGrafter"/>
</dbReference>
<keyword evidence="1" id="KW-0343">GTPase activation</keyword>
<dbReference type="EMBL" id="GG662854">
    <property type="protein sequence ID" value="EAR87240.2"/>
    <property type="molecule type" value="Genomic_DNA"/>
</dbReference>
<dbReference type="OrthoDB" id="120976at2759"/>
<evidence type="ECO:0000313" key="4">
    <source>
        <dbReference type="EMBL" id="EAR87240.2"/>
    </source>
</evidence>
<dbReference type="GO" id="GO:0048471">
    <property type="term" value="C:perinuclear region of cytoplasm"/>
    <property type="evidence" value="ECO:0007669"/>
    <property type="project" value="TreeGrafter"/>
</dbReference>
<dbReference type="PANTHER" id="PTHR24113:SF12">
    <property type="entry name" value="RAN GTPASE-ACTIVATING PROTEIN 1"/>
    <property type="match status" value="1"/>
</dbReference>
<gene>
    <name evidence="4" type="ORF">TTHERM_01170540</name>
</gene>
<dbReference type="InParanoid" id="Q22PP9"/>
<dbReference type="GO" id="GO:0005829">
    <property type="term" value="C:cytosol"/>
    <property type="evidence" value="ECO:0007669"/>
    <property type="project" value="TreeGrafter"/>
</dbReference>
<dbReference type="GeneID" id="7832703"/>
<proteinExistence type="predicted"/>
<dbReference type="RefSeq" id="XP_001007485.2">
    <property type="nucleotide sequence ID" value="XM_001007485.2"/>
</dbReference>
<accession>Q22PP9</accession>
<dbReference type="AlphaFoldDB" id="Q22PP9"/>
<keyword evidence="5" id="KW-1185">Reference proteome</keyword>
<dbReference type="SUPFAM" id="SSF52047">
    <property type="entry name" value="RNI-like"/>
    <property type="match status" value="1"/>
</dbReference>
<dbReference type="KEGG" id="tet:TTHERM_01170540"/>
<reference evidence="5" key="1">
    <citation type="journal article" date="2006" name="PLoS Biol.">
        <title>Macronuclear genome sequence of the ciliate Tetrahymena thermophila, a model eukaryote.</title>
        <authorList>
            <person name="Eisen J.A."/>
            <person name="Coyne R.S."/>
            <person name="Wu M."/>
            <person name="Wu D."/>
            <person name="Thiagarajan M."/>
            <person name="Wortman J.R."/>
            <person name="Badger J.H."/>
            <person name="Ren Q."/>
            <person name="Amedeo P."/>
            <person name="Jones K.M."/>
            <person name="Tallon L.J."/>
            <person name="Delcher A.L."/>
            <person name="Salzberg S.L."/>
            <person name="Silva J.C."/>
            <person name="Haas B.J."/>
            <person name="Majoros W.H."/>
            <person name="Farzad M."/>
            <person name="Carlton J.M."/>
            <person name="Smith R.K. Jr."/>
            <person name="Garg J."/>
            <person name="Pearlman R.E."/>
            <person name="Karrer K.M."/>
            <person name="Sun L."/>
            <person name="Manning G."/>
            <person name="Elde N.C."/>
            <person name="Turkewitz A.P."/>
            <person name="Asai D.J."/>
            <person name="Wilkes D.E."/>
            <person name="Wang Y."/>
            <person name="Cai H."/>
            <person name="Collins K."/>
            <person name="Stewart B.A."/>
            <person name="Lee S.R."/>
            <person name="Wilamowska K."/>
            <person name="Weinberg Z."/>
            <person name="Ruzzo W.L."/>
            <person name="Wloga D."/>
            <person name="Gaertig J."/>
            <person name="Frankel J."/>
            <person name="Tsao C.-C."/>
            <person name="Gorovsky M.A."/>
            <person name="Keeling P.J."/>
            <person name="Waller R.F."/>
            <person name="Patron N.J."/>
            <person name="Cherry J.M."/>
            <person name="Stover N.A."/>
            <person name="Krieger C.J."/>
            <person name="del Toro C."/>
            <person name="Ryder H.F."/>
            <person name="Williamson S.C."/>
            <person name="Barbeau R.A."/>
            <person name="Hamilton E.P."/>
            <person name="Orias E."/>
        </authorList>
    </citation>
    <scope>NUCLEOTIDE SEQUENCE [LARGE SCALE GENOMIC DNA]</scope>
    <source>
        <strain evidence="5">SB210</strain>
    </source>
</reference>
<dbReference type="GO" id="GO:0031267">
    <property type="term" value="F:small GTPase binding"/>
    <property type="evidence" value="ECO:0007669"/>
    <property type="project" value="TreeGrafter"/>
</dbReference>
<protein>
    <recommendedName>
        <fullName evidence="6">Kinase domain protein</fullName>
    </recommendedName>
</protein>
<dbReference type="Pfam" id="PF13516">
    <property type="entry name" value="LRR_6"/>
    <property type="match status" value="1"/>
</dbReference>
<evidence type="ECO:0008006" key="6">
    <source>
        <dbReference type="Google" id="ProtNLM"/>
    </source>
</evidence>
<evidence type="ECO:0000256" key="3">
    <source>
        <dbReference type="ARBA" id="ARBA00022737"/>
    </source>
</evidence>
<evidence type="ECO:0000256" key="2">
    <source>
        <dbReference type="ARBA" id="ARBA00022614"/>
    </source>
</evidence>
<dbReference type="GO" id="GO:0006913">
    <property type="term" value="P:nucleocytoplasmic transport"/>
    <property type="evidence" value="ECO:0007669"/>
    <property type="project" value="TreeGrafter"/>
</dbReference>
<evidence type="ECO:0000256" key="1">
    <source>
        <dbReference type="ARBA" id="ARBA00022468"/>
    </source>
</evidence>
<sequence>MAEQTNKFTSLNDFIKSDKTNFTQVQLFFADQVFDQEQFYQFASQLIVCTKIKHLQLFLKSNLNLGDEGAFELGKALSNLQELSYLKLILFQTNIGEKGFSSIGLGLSNCLLIRFLSINVSNNQIGDEGAQAISLAFRQCKNITDLRFFFNKNKVSDVGISAITQGIIHCILIESLCLSLQENNLTEEGYLILGQGIASIPKLTSFQAWIKGEYEYYLNQKEIINCKNIKELVLHLYSCNTKREKVELKIKALKIIRLVKLQVFY</sequence>
<dbReference type="InterPro" id="IPR027038">
    <property type="entry name" value="RanGap"/>
</dbReference>
<dbReference type="Gene3D" id="3.80.10.10">
    <property type="entry name" value="Ribonuclease Inhibitor"/>
    <property type="match status" value="2"/>
</dbReference>